<keyword evidence="3" id="KW-1185">Reference proteome</keyword>
<feature type="compositionally biased region" description="Acidic residues" evidence="1">
    <location>
        <begin position="356"/>
        <end position="379"/>
    </location>
</feature>
<organism evidence="2 3">
    <name type="scientific">Symbiodinium microadriaticum</name>
    <name type="common">Dinoflagellate</name>
    <name type="synonym">Zooxanthella microadriatica</name>
    <dbReference type="NCBI Taxonomy" id="2951"/>
    <lineage>
        <taxon>Eukaryota</taxon>
        <taxon>Sar</taxon>
        <taxon>Alveolata</taxon>
        <taxon>Dinophyceae</taxon>
        <taxon>Suessiales</taxon>
        <taxon>Symbiodiniaceae</taxon>
        <taxon>Symbiodinium</taxon>
    </lineage>
</organism>
<dbReference type="GO" id="GO:0097228">
    <property type="term" value="C:sperm principal piece"/>
    <property type="evidence" value="ECO:0007669"/>
    <property type="project" value="TreeGrafter"/>
</dbReference>
<evidence type="ECO:0000313" key="2">
    <source>
        <dbReference type="EMBL" id="OLP84184.1"/>
    </source>
</evidence>
<sequence length="440" mass="46432">MKNCLGSCPHLAPPEYQQEPPAEHAPAEHPPAPPVEQAPVEQAPPDQAPPEQAPPEQAPPEQAPPEQAPPEQVSAEQAPPEQVPAEQAPPEQQPPPMEQPPQPTEQPPVQEPPVVDEVCENGVCPGGGGELPPVVQQVHPTPEGKKDAPAPSPDPSCYAPLMDKRVVLALHNVFSSLGAGALALLGRGPLLVWGSLVHGSILAELAEPVVSICRLLPADCGWVAAMGKSKFNKMACANECSERGEDVHSTDRGAVFGAHAPGQWEEKPRGDTETTEPAETGSSLSPASQSTESGQRGDSDGNLEAILLSLLRQSEMEESLAEKGSTEANEAPTRASTDAAEGEIDSSPEPDSKQELEEEEEEVEAEPEEPYSPEFDPDSGFEVVFQAGSTPPTLPFANVGPEESELCFGGIESLPMIEQSAYSLQPAQCTPPSMPQLTPH</sequence>
<dbReference type="EMBL" id="LSRX01001060">
    <property type="protein sequence ID" value="OLP84184.1"/>
    <property type="molecule type" value="Genomic_DNA"/>
</dbReference>
<dbReference type="GO" id="GO:0033234">
    <property type="term" value="P:negative regulation of protein sumoylation"/>
    <property type="evidence" value="ECO:0007669"/>
    <property type="project" value="InterPro"/>
</dbReference>
<feature type="compositionally biased region" description="Polar residues" evidence="1">
    <location>
        <begin position="275"/>
        <end position="296"/>
    </location>
</feature>
<dbReference type="PANTHER" id="PTHR36135">
    <property type="entry name" value="FIBROUS SHEATH CABYR-BINDING PROTEIN"/>
    <property type="match status" value="1"/>
</dbReference>
<name>A0A1Q9CMN8_SYMMI</name>
<feature type="region of interest" description="Disordered" evidence="1">
    <location>
        <begin position="1"/>
        <end position="153"/>
    </location>
</feature>
<dbReference type="GO" id="GO:0005509">
    <property type="term" value="F:calcium ion binding"/>
    <property type="evidence" value="ECO:0007669"/>
    <property type="project" value="InterPro"/>
</dbReference>
<feature type="compositionally biased region" description="Pro residues" evidence="1">
    <location>
        <begin position="91"/>
        <end position="111"/>
    </location>
</feature>
<feature type="region of interest" description="Disordered" evidence="1">
    <location>
        <begin position="316"/>
        <end position="398"/>
    </location>
</feature>
<dbReference type="OrthoDB" id="10451659at2759"/>
<dbReference type="AlphaFoldDB" id="A0A1Q9CMN8"/>
<feature type="compositionally biased region" description="Low complexity" evidence="1">
    <location>
        <begin position="69"/>
        <end position="90"/>
    </location>
</feature>
<dbReference type="GO" id="GO:0035686">
    <property type="term" value="C:sperm fibrous sheath"/>
    <property type="evidence" value="ECO:0007669"/>
    <property type="project" value="TreeGrafter"/>
</dbReference>
<accession>A0A1Q9CMN8</accession>
<feature type="region of interest" description="Disordered" evidence="1">
    <location>
        <begin position="258"/>
        <end position="300"/>
    </location>
</feature>
<evidence type="ECO:0000256" key="1">
    <source>
        <dbReference type="SAM" id="MobiDB-lite"/>
    </source>
</evidence>
<evidence type="ECO:0000313" key="3">
    <source>
        <dbReference type="Proteomes" id="UP000186817"/>
    </source>
</evidence>
<protein>
    <submittedName>
        <fullName evidence="2">Uncharacterized protein</fullName>
    </submittedName>
</protein>
<comment type="caution">
    <text evidence="2">The sequence shown here is derived from an EMBL/GenBank/DDBJ whole genome shotgun (WGS) entry which is preliminary data.</text>
</comment>
<dbReference type="Proteomes" id="UP000186817">
    <property type="component" value="Unassembled WGS sequence"/>
</dbReference>
<dbReference type="PANTHER" id="PTHR36135:SF1">
    <property type="entry name" value="FIBROUS SHEATH CABYR-BINDING PROTEIN"/>
    <property type="match status" value="1"/>
</dbReference>
<dbReference type="InterPro" id="IPR043375">
    <property type="entry name" value="FSCB"/>
</dbReference>
<gene>
    <name evidence="2" type="ORF">AK812_SmicGene34965</name>
</gene>
<proteinExistence type="predicted"/>
<feature type="compositionally biased region" description="Pro residues" evidence="1">
    <location>
        <begin position="46"/>
        <end position="68"/>
    </location>
</feature>
<reference evidence="2 3" key="1">
    <citation type="submission" date="2016-02" db="EMBL/GenBank/DDBJ databases">
        <title>Genome analysis of coral dinoflagellate symbionts highlights evolutionary adaptations to a symbiotic lifestyle.</title>
        <authorList>
            <person name="Aranda M."/>
            <person name="Li Y."/>
            <person name="Liew Y.J."/>
            <person name="Baumgarten S."/>
            <person name="Simakov O."/>
            <person name="Wilson M."/>
            <person name="Piel J."/>
            <person name="Ashoor H."/>
            <person name="Bougouffa S."/>
            <person name="Bajic V.B."/>
            <person name="Ryu T."/>
            <person name="Ravasi T."/>
            <person name="Bayer T."/>
            <person name="Micklem G."/>
            <person name="Kim H."/>
            <person name="Bhak J."/>
            <person name="Lajeunesse T.C."/>
            <person name="Voolstra C.R."/>
        </authorList>
    </citation>
    <scope>NUCLEOTIDE SEQUENCE [LARGE SCALE GENOMIC DNA]</scope>
    <source>
        <strain evidence="2 3">CCMP2467</strain>
    </source>
</reference>